<keyword evidence="8 13" id="KW-0297">G-protein coupled receptor</keyword>
<evidence type="ECO:0000313" key="16">
    <source>
        <dbReference type="Proteomes" id="UP000694564"/>
    </source>
</evidence>
<reference evidence="15" key="2">
    <citation type="submission" date="2025-09" db="UniProtKB">
        <authorList>
            <consortium name="Ensembl"/>
        </authorList>
    </citation>
    <scope>IDENTIFICATION</scope>
</reference>
<feature type="transmembrane region" description="Helical" evidence="13">
    <location>
        <begin position="30"/>
        <end position="56"/>
    </location>
</feature>
<keyword evidence="4 13" id="KW-1003">Cell membrane</keyword>
<keyword evidence="12 13" id="KW-0807">Transducer</keyword>
<dbReference type="PRINTS" id="PR01534">
    <property type="entry name" value="VOMERONASL1R"/>
</dbReference>
<evidence type="ECO:0000256" key="12">
    <source>
        <dbReference type="ARBA" id="ARBA00023224"/>
    </source>
</evidence>
<dbReference type="GO" id="GO:0007606">
    <property type="term" value="P:sensory perception of chemical stimulus"/>
    <property type="evidence" value="ECO:0007669"/>
    <property type="project" value="UniProtKB-ARBA"/>
</dbReference>
<accession>A0A8D2DJW8</accession>
<reference evidence="15" key="1">
    <citation type="submission" date="2025-08" db="UniProtKB">
        <authorList>
            <consortium name="Ensembl"/>
        </authorList>
    </citation>
    <scope>IDENTIFICATION</scope>
</reference>
<keyword evidence="10 13" id="KW-0675">Receptor</keyword>
<name>A0A8D2DJW8_SCIVU</name>
<dbReference type="Gene3D" id="1.20.1070.10">
    <property type="entry name" value="Rhodopsin 7-helix transmembrane proteins"/>
    <property type="match status" value="1"/>
</dbReference>
<dbReference type="GO" id="GO:0005886">
    <property type="term" value="C:plasma membrane"/>
    <property type="evidence" value="ECO:0007669"/>
    <property type="project" value="UniProtKB-SubCell"/>
</dbReference>
<evidence type="ECO:0000256" key="2">
    <source>
        <dbReference type="ARBA" id="ARBA00004651"/>
    </source>
</evidence>
<feature type="transmembrane region" description="Helical" evidence="13">
    <location>
        <begin position="289"/>
        <end position="309"/>
    </location>
</feature>
<dbReference type="GO" id="GO:0019236">
    <property type="term" value="P:response to pheromone"/>
    <property type="evidence" value="ECO:0007669"/>
    <property type="project" value="UniProtKB-KW"/>
</dbReference>
<dbReference type="PANTHER" id="PTHR24062">
    <property type="entry name" value="VOMERONASAL TYPE-1 RECEPTOR"/>
    <property type="match status" value="1"/>
</dbReference>
<dbReference type="Pfam" id="PF03402">
    <property type="entry name" value="V1R"/>
    <property type="match status" value="1"/>
</dbReference>
<comment type="function">
    <text evidence="1">Putative pheromone receptor.</text>
</comment>
<keyword evidence="11" id="KW-0325">Glycoprotein</keyword>
<evidence type="ECO:0000256" key="4">
    <source>
        <dbReference type="ARBA" id="ARBA00022475"/>
    </source>
</evidence>
<evidence type="ECO:0000256" key="6">
    <source>
        <dbReference type="ARBA" id="ARBA00022692"/>
    </source>
</evidence>
<dbReference type="CDD" id="cd13949">
    <property type="entry name" value="7tm_V1R_pheromone"/>
    <property type="match status" value="1"/>
</dbReference>
<evidence type="ECO:0000256" key="9">
    <source>
        <dbReference type="ARBA" id="ARBA00023136"/>
    </source>
</evidence>
<dbReference type="GeneTree" id="ENSGT00960000186612"/>
<dbReference type="Proteomes" id="UP000694564">
    <property type="component" value="Chromosome 17"/>
</dbReference>
<evidence type="ECO:0000256" key="10">
    <source>
        <dbReference type="ARBA" id="ARBA00023170"/>
    </source>
</evidence>
<comment type="subcellular location">
    <subcellularLocation>
        <location evidence="2 13">Cell membrane</location>
        <topology evidence="2 13">Multi-pass membrane protein</topology>
    </subcellularLocation>
</comment>
<dbReference type="InterPro" id="IPR004072">
    <property type="entry name" value="Vmron_rcpt_1"/>
</dbReference>
<dbReference type="Ensembl" id="ENSSVLT00005028118.1">
    <property type="protein sequence ID" value="ENSSVLP00005025295.1"/>
    <property type="gene ID" value="ENSSVLG00005020038.1"/>
</dbReference>
<evidence type="ECO:0000256" key="13">
    <source>
        <dbReference type="RuleBase" id="RU364061"/>
    </source>
</evidence>
<feature type="domain" description="G-protein coupled receptors family 1 profile" evidence="14">
    <location>
        <begin position="46"/>
        <end position="309"/>
    </location>
</feature>
<evidence type="ECO:0000259" key="14">
    <source>
        <dbReference type="PROSITE" id="PS50262"/>
    </source>
</evidence>
<keyword evidence="7 13" id="KW-1133">Transmembrane helix</keyword>
<keyword evidence="6 13" id="KW-0812">Transmembrane</keyword>
<comment type="similarity">
    <text evidence="3 13">Belongs to the G-protein coupled receptor 1 family.</text>
</comment>
<evidence type="ECO:0000256" key="3">
    <source>
        <dbReference type="ARBA" id="ARBA00010663"/>
    </source>
</evidence>
<feature type="transmembrane region" description="Helical" evidence="13">
    <location>
        <begin position="151"/>
        <end position="174"/>
    </location>
</feature>
<dbReference type="SUPFAM" id="SSF81321">
    <property type="entry name" value="Family A G protein-coupled receptor-like"/>
    <property type="match status" value="1"/>
</dbReference>
<dbReference type="AlphaFoldDB" id="A0A8D2DJW8"/>
<evidence type="ECO:0000256" key="7">
    <source>
        <dbReference type="ARBA" id="ARBA00022989"/>
    </source>
</evidence>
<evidence type="ECO:0000256" key="11">
    <source>
        <dbReference type="ARBA" id="ARBA00023180"/>
    </source>
</evidence>
<keyword evidence="9 13" id="KW-0472">Membrane</keyword>
<evidence type="ECO:0000256" key="5">
    <source>
        <dbReference type="ARBA" id="ARBA00022507"/>
    </source>
</evidence>
<feature type="transmembrane region" description="Helical" evidence="13">
    <location>
        <begin position="206"/>
        <end position="231"/>
    </location>
</feature>
<proteinExistence type="inferred from homology"/>
<dbReference type="InterPro" id="IPR017452">
    <property type="entry name" value="GPCR_Rhodpsn_7TM"/>
</dbReference>
<sequence>NLQLCHYYLTVLMTLRLGQEGTGRMAASEVAVGIIFLSQTVVGVLGNSFLLLRYLVLYFTGQRVRPTDLILKHLIVANLLTLLCKGLPQTIEAFSLEFSLGDIECKLLFYVHRVGRCMSIGSTCLLSVFQAITISPRDSSCSELKVKAPRYIGTSLCLSCILYMLINITILMYMTGKWNNTTMTTLKDFGYCSSFHHDTTTVTLHAALLLFPDALCVGLMLWASSSMVLTLHRHKQRMQHIQKTISPRSSPESRATKTILLLVSTFVSFYTLSCISQVCLTIIYNPNLFLLNMAAIVSGCFPAVSPLLLMSRDSSSSRLCFSWIENRKSPVLMMNM</sequence>
<dbReference type="GO" id="GO:0016503">
    <property type="term" value="F:pheromone receptor activity"/>
    <property type="evidence" value="ECO:0007669"/>
    <property type="project" value="InterPro"/>
</dbReference>
<dbReference type="PROSITE" id="PS50262">
    <property type="entry name" value="G_PROTEIN_RECEP_F1_2"/>
    <property type="match status" value="1"/>
</dbReference>
<keyword evidence="16" id="KW-1185">Reference proteome</keyword>
<evidence type="ECO:0000256" key="8">
    <source>
        <dbReference type="ARBA" id="ARBA00023040"/>
    </source>
</evidence>
<protein>
    <recommendedName>
        <fullName evidence="13">Vomeronasal type-1 receptor</fullName>
    </recommendedName>
</protein>
<keyword evidence="5 13" id="KW-0589">Pheromone response</keyword>
<dbReference type="FunFam" id="1.20.1070.10:FF:000033">
    <property type="entry name" value="Vomeronasal type-1 receptor"/>
    <property type="match status" value="1"/>
</dbReference>
<evidence type="ECO:0000313" key="15">
    <source>
        <dbReference type="Ensembl" id="ENSSVLP00005025295.1"/>
    </source>
</evidence>
<organism evidence="15 16">
    <name type="scientific">Sciurus vulgaris</name>
    <name type="common">Eurasian red squirrel</name>
    <dbReference type="NCBI Taxonomy" id="55149"/>
    <lineage>
        <taxon>Eukaryota</taxon>
        <taxon>Metazoa</taxon>
        <taxon>Chordata</taxon>
        <taxon>Craniata</taxon>
        <taxon>Vertebrata</taxon>
        <taxon>Euteleostomi</taxon>
        <taxon>Mammalia</taxon>
        <taxon>Eutheria</taxon>
        <taxon>Euarchontoglires</taxon>
        <taxon>Glires</taxon>
        <taxon>Rodentia</taxon>
        <taxon>Sciuromorpha</taxon>
        <taxon>Sciuridae</taxon>
        <taxon>Sciurinae</taxon>
        <taxon>Sciurini</taxon>
        <taxon>Sciurus</taxon>
    </lineage>
</organism>
<feature type="transmembrane region" description="Helical" evidence="13">
    <location>
        <begin position="258"/>
        <end position="283"/>
    </location>
</feature>
<evidence type="ECO:0000256" key="1">
    <source>
        <dbReference type="ARBA" id="ARBA00003878"/>
    </source>
</evidence>